<comment type="catalytic activity">
    <reaction evidence="12 15">
        <text>Couples ATP hydrolysis with the unwinding of duplex DNA by translocating in the 3'-5' direction.</text>
        <dbReference type="EC" id="5.6.2.4"/>
    </reaction>
</comment>
<keyword evidence="10 15" id="KW-0234">DNA repair</keyword>
<evidence type="ECO:0000256" key="3">
    <source>
        <dbReference type="ARBA" id="ARBA00022741"/>
    </source>
</evidence>
<keyword evidence="8" id="KW-0238">DNA-binding</keyword>
<keyword evidence="3 15" id="KW-0547">Nucleotide-binding</keyword>
<gene>
    <name evidence="18" type="ORF">SAMN02745151_02938</name>
</gene>
<dbReference type="InterPro" id="IPR047112">
    <property type="entry name" value="RecG/Mfd"/>
</dbReference>
<dbReference type="InterPro" id="IPR001650">
    <property type="entry name" value="Helicase_C-like"/>
</dbReference>
<dbReference type="InterPro" id="IPR012340">
    <property type="entry name" value="NA-bd_OB-fold"/>
</dbReference>
<dbReference type="GO" id="GO:0006281">
    <property type="term" value="P:DNA repair"/>
    <property type="evidence" value="ECO:0007669"/>
    <property type="project" value="UniProtKB-UniRule"/>
</dbReference>
<organism evidence="18 19">
    <name type="scientific">Anaerotignum propionicum DSM 1682</name>
    <dbReference type="NCBI Taxonomy" id="991789"/>
    <lineage>
        <taxon>Bacteria</taxon>
        <taxon>Bacillati</taxon>
        <taxon>Bacillota</taxon>
        <taxon>Clostridia</taxon>
        <taxon>Lachnospirales</taxon>
        <taxon>Anaerotignaceae</taxon>
        <taxon>Anaerotignum</taxon>
    </lineage>
</organism>
<evidence type="ECO:0000313" key="19">
    <source>
        <dbReference type="Proteomes" id="UP000184204"/>
    </source>
</evidence>
<dbReference type="PANTHER" id="PTHR47964">
    <property type="entry name" value="ATP-DEPENDENT DNA HELICASE HOMOLOG RECG, CHLOROPLASTIC"/>
    <property type="match status" value="1"/>
</dbReference>
<evidence type="ECO:0000256" key="5">
    <source>
        <dbReference type="ARBA" id="ARBA00022801"/>
    </source>
</evidence>
<evidence type="ECO:0000256" key="7">
    <source>
        <dbReference type="ARBA" id="ARBA00022840"/>
    </source>
</evidence>
<keyword evidence="9 15" id="KW-0233">DNA recombination</keyword>
<evidence type="ECO:0000256" key="9">
    <source>
        <dbReference type="ARBA" id="ARBA00023172"/>
    </source>
</evidence>
<dbReference type="PROSITE" id="PS51192">
    <property type="entry name" value="HELICASE_ATP_BIND_1"/>
    <property type="match status" value="1"/>
</dbReference>
<dbReference type="CDD" id="cd17992">
    <property type="entry name" value="DEXHc_RecG"/>
    <property type="match status" value="1"/>
</dbReference>
<keyword evidence="5 15" id="KW-0378">Hydrolase</keyword>
<comment type="similarity">
    <text evidence="1 15">Belongs to the helicase family. RecG subfamily.</text>
</comment>
<dbReference type="SMART" id="SM00487">
    <property type="entry name" value="DEXDc"/>
    <property type="match status" value="1"/>
</dbReference>
<dbReference type="GO" id="GO:0005524">
    <property type="term" value="F:ATP binding"/>
    <property type="evidence" value="ECO:0007669"/>
    <property type="project" value="UniProtKB-KW"/>
</dbReference>
<keyword evidence="6 15" id="KW-0347">Helicase</keyword>
<evidence type="ECO:0000256" key="4">
    <source>
        <dbReference type="ARBA" id="ARBA00022763"/>
    </source>
</evidence>
<evidence type="ECO:0000256" key="8">
    <source>
        <dbReference type="ARBA" id="ARBA00023125"/>
    </source>
</evidence>
<comment type="caution">
    <text evidence="18">The sequence shown here is derived from an EMBL/GenBank/DDBJ whole genome shotgun (WGS) entry which is preliminary data.</text>
</comment>
<evidence type="ECO:0000256" key="1">
    <source>
        <dbReference type="ARBA" id="ARBA00007504"/>
    </source>
</evidence>
<evidence type="ECO:0000256" key="10">
    <source>
        <dbReference type="ARBA" id="ARBA00023204"/>
    </source>
</evidence>
<dbReference type="GO" id="GO:0016787">
    <property type="term" value="F:hydrolase activity"/>
    <property type="evidence" value="ECO:0007669"/>
    <property type="project" value="UniProtKB-KW"/>
</dbReference>
<dbReference type="NCBIfam" id="NF008168">
    <property type="entry name" value="PRK10917.2-2"/>
    <property type="match status" value="1"/>
</dbReference>
<dbReference type="RefSeq" id="WP_072743745.1">
    <property type="nucleotide sequence ID" value="NZ_FQUA01000021.1"/>
</dbReference>
<evidence type="ECO:0000256" key="15">
    <source>
        <dbReference type="RuleBase" id="RU363016"/>
    </source>
</evidence>
<dbReference type="InterPro" id="IPR004609">
    <property type="entry name" value="ATP-dep_DNA_helicase_RecG"/>
</dbReference>
<dbReference type="SUPFAM" id="SSF50249">
    <property type="entry name" value="Nucleic acid-binding proteins"/>
    <property type="match status" value="1"/>
</dbReference>
<dbReference type="GO" id="GO:0006310">
    <property type="term" value="P:DNA recombination"/>
    <property type="evidence" value="ECO:0007669"/>
    <property type="project" value="UniProtKB-UniRule"/>
</dbReference>
<comment type="catalytic activity">
    <reaction evidence="14 15">
        <text>ATP + H2O = ADP + phosphate + H(+)</text>
        <dbReference type="Rhea" id="RHEA:13065"/>
        <dbReference type="ChEBI" id="CHEBI:15377"/>
        <dbReference type="ChEBI" id="CHEBI:15378"/>
        <dbReference type="ChEBI" id="CHEBI:30616"/>
        <dbReference type="ChEBI" id="CHEBI:43474"/>
        <dbReference type="ChEBI" id="CHEBI:456216"/>
        <dbReference type="EC" id="5.6.2.4"/>
    </reaction>
</comment>
<keyword evidence="11" id="KW-0413">Isomerase</keyword>
<dbReference type="EC" id="5.6.2.4" evidence="13 15"/>
<dbReference type="SMART" id="SM00490">
    <property type="entry name" value="HELICc"/>
    <property type="match status" value="1"/>
</dbReference>
<dbReference type="AlphaFoldDB" id="A0AA94I0M1"/>
<keyword evidence="4 15" id="KW-0227">DNA damage</keyword>
<feature type="domain" description="Helicase ATP-binding" evidence="16">
    <location>
        <begin position="271"/>
        <end position="432"/>
    </location>
</feature>
<evidence type="ECO:0000256" key="6">
    <source>
        <dbReference type="ARBA" id="ARBA00022806"/>
    </source>
</evidence>
<evidence type="ECO:0000313" key="18">
    <source>
        <dbReference type="EMBL" id="SHF15011.1"/>
    </source>
</evidence>
<dbReference type="GO" id="GO:0003677">
    <property type="term" value="F:DNA binding"/>
    <property type="evidence" value="ECO:0007669"/>
    <property type="project" value="UniProtKB-KW"/>
</dbReference>
<evidence type="ECO:0000256" key="2">
    <source>
        <dbReference type="ARBA" id="ARBA00017846"/>
    </source>
</evidence>
<dbReference type="Gene3D" id="3.40.50.300">
    <property type="entry name" value="P-loop containing nucleotide triphosphate hydrolases"/>
    <property type="match status" value="2"/>
</dbReference>
<dbReference type="InterPro" id="IPR011545">
    <property type="entry name" value="DEAD/DEAH_box_helicase_dom"/>
</dbReference>
<keyword evidence="7 15" id="KW-0067">ATP-binding</keyword>
<evidence type="ECO:0000256" key="14">
    <source>
        <dbReference type="ARBA" id="ARBA00048988"/>
    </source>
</evidence>
<dbReference type="PROSITE" id="PS51194">
    <property type="entry name" value="HELICASE_CTER"/>
    <property type="match status" value="1"/>
</dbReference>
<name>A0AA94I0M1_ANAPI</name>
<sequence length="680" mass="77369">MEWTDSISCLKGIGEQRERKLNKLGVYTVEDLITHYPRDYKDRSRLAKINELELDEENTFIACCKGNGETMKHGRFTLTRLKVVDETGEIGLLWYNQPYMKTTLKPREWYLFTGKLQKKYGRKEFSVTEWEGIGEHFAGGRIIPVYPSVEGISQKMLRGLMEDALGLMCAGLPEYIPHWIRKEYQLAERNFSIQEIHFPKTEQSFYDARRRLVFEELFLLQGALFSLKAFFEKEKNGILLKKQRPLEEFQQYLPFHFTNAQRRVLKEIEEDMSTGKQMNRLIQGDVGSGKTAVAMAASYWAIQNGYQSVLMAPTEVLAQQHYQSILSVFEGLGITTVLLTGGQTAKEKRSALEKIASGAGEMIIGTHAVIQKGVEYHNLGLAITDEQHRFGVRQRSALNQKGEAPHVLVMTATPIPRTLALILYGDLDVSIIDELPPGRQKIDTMAVTSSYHDRIYTFIDKEVQQGRQAYVICPMIEENEKLELQSVLNFTEELQQKLSHCIVSCVHGKMKPKEKQEIMEAFAKGEIHVLVSTTVIEVGINVPNAVIMLIENAERFGLAQLHQLRGRVGRGSEKSYCILVSDAKAKIAKQRLKTLVDSQDGFVISEMDLKLRGPGEFFGTRQHGLPELKIANMYQDMPILIEAQKAAIKMLEMDPTLSLEMHQGIKERFAQLMEGRQLEL</sequence>
<dbReference type="NCBIfam" id="TIGR00643">
    <property type="entry name" value="recG"/>
    <property type="match status" value="1"/>
</dbReference>
<evidence type="ECO:0000256" key="13">
    <source>
        <dbReference type="ARBA" id="ARBA00034808"/>
    </source>
</evidence>
<dbReference type="Pfam" id="PF00270">
    <property type="entry name" value="DEAD"/>
    <property type="match status" value="1"/>
</dbReference>
<dbReference type="InterPro" id="IPR045562">
    <property type="entry name" value="RecG_dom3_C"/>
</dbReference>
<dbReference type="InterPro" id="IPR033454">
    <property type="entry name" value="RecG_wedge"/>
</dbReference>
<dbReference type="InterPro" id="IPR027417">
    <property type="entry name" value="P-loop_NTPase"/>
</dbReference>
<dbReference type="EMBL" id="FQUA01000021">
    <property type="protein sequence ID" value="SHF15011.1"/>
    <property type="molecule type" value="Genomic_DNA"/>
</dbReference>
<comment type="function">
    <text evidence="15">Plays a critical role in recombination and DNA repair. Helps process Holliday junction intermediates to mature products by catalyzing branch migration. Has replication fork regression activity, unwinds stalled or blocked replication forks to make a HJ that can be resolved. Has a DNA unwinding activity characteristic of a DNA helicase with 3'-5' polarity.</text>
</comment>
<evidence type="ECO:0000259" key="17">
    <source>
        <dbReference type="PROSITE" id="PS51194"/>
    </source>
</evidence>
<evidence type="ECO:0000256" key="12">
    <source>
        <dbReference type="ARBA" id="ARBA00034617"/>
    </source>
</evidence>
<dbReference type="InterPro" id="IPR014001">
    <property type="entry name" value="Helicase_ATP-bd"/>
</dbReference>
<feature type="domain" description="Helicase C-terminal" evidence="17">
    <location>
        <begin position="451"/>
        <end position="610"/>
    </location>
</feature>
<dbReference type="CDD" id="cd04488">
    <property type="entry name" value="RecG_wedge_OBF"/>
    <property type="match status" value="1"/>
</dbReference>
<dbReference type="NCBIfam" id="NF008165">
    <property type="entry name" value="PRK10917.1-3"/>
    <property type="match status" value="1"/>
</dbReference>
<dbReference type="GO" id="GO:0043138">
    <property type="term" value="F:3'-5' DNA helicase activity"/>
    <property type="evidence" value="ECO:0007669"/>
    <property type="project" value="UniProtKB-EC"/>
</dbReference>
<dbReference type="Pfam" id="PF17191">
    <property type="entry name" value="RecG_wedge"/>
    <property type="match status" value="1"/>
</dbReference>
<evidence type="ECO:0000256" key="11">
    <source>
        <dbReference type="ARBA" id="ARBA00023235"/>
    </source>
</evidence>
<dbReference type="Proteomes" id="UP000184204">
    <property type="component" value="Unassembled WGS sequence"/>
</dbReference>
<dbReference type="Gene3D" id="2.40.50.140">
    <property type="entry name" value="Nucleic acid-binding proteins"/>
    <property type="match status" value="1"/>
</dbReference>
<accession>A0AA94I0M1</accession>
<dbReference type="PANTHER" id="PTHR47964:SF1">
    <property type="entry name" value="ATP-DEPENDENT DNA HELICASE HOMOLOG RECG, CHLOROPLASTIC"/>
    <property type="match status" value="1"/>
</dbReference>
<dbReference type="Pfam" id="PF00271">
    <property type="entry name" value="Helicase_C"/>
    <property type="match status" value="1"/>
</dbReference>
<proteinExistence type="inferred from homology"/>
<evidence type="ECO:0000259" key="16">
    <source>
        <dbReference type="PROSITE" id="PS51192"/>
    </source>
</evidence>
<reference evidence="19" key="1">
    <citation type="submission" date="2016-11" db="EMBL/GenBank/DDBJ databases">
        <authorList>
            <person name="Jaros S."/>
            <person name="Januszkiewicz K."/>
            <person name="Wedrychowicz H."/>
        </authorList>
    </citation>
    <scope>NUCLEOTIDE SEQUENCE [LARGE SCALE GENOMIC DNA]</scope>
    <source>
        <strain evidence="19">DSM 1682</strain>
    </source>
</reference>
<dbReference type="Pfam" id="PF19833">
    <property type="entry name" value="RecG_dom3_C"/>
    <property type="match status" value="1"/>
</dbReference>
<dbReference type="SUPFAM" id="SSF52540">
    <property type="entry name" value="P-loop containing nucleoside triphosphate hydrolases"/>
    <property type="match status" value="2"/>
</dbReference>
<protein>
    <recommendedName>
        <fullName evidence="2 15">ATP-dependent DNA helicase RecG</fullName>
        <ecNumber evidence="13 15">5.6.2.4</ecNumber>
    </recommendedName>
</protein>